<dbReference type="Pfam" id="PF08543">
    <property type="entry name" value="Phos_pyr_kin"/>
    <property type="match status" value="1"/>
</dbReference>
<keyword evidence="9" id="KW-0784">Thiamine biosynthesis</keyword>
<organism evidence="11 12">
    <name type="scientific">Slackia exigua (strain ATCC 700122 / DSM 15923 / CIP 105133 / JCM 11022 / KCTC 5966 / S-7)</name>
    <dbReference type="NCBI Taxonomy" id="649764"/>
    <lineage>
        <taxon>Bacteria</taxon>
        <taxon>Bacillati</taxon>
        <taxon>Actinomycetota</taxon>
        <taxon>Coriobacteriia</taxon>
        <taxon>Eggerthellales</taxon>
        <taxon>Eggerthellaceae</taxon>
        <taxon>Slackia</taxon>
    </lineage>
</organism>
<dbReference type="EC" id="2.7.4.7" evidence="11"/>
<dbReference type="RefSeq" id="WP_006361779.1">
    <property type="nucleotide sequence ID" value="NZ_GG700630.1"/>
</dbReference>
<sequence length="270" mass="27686">MSYSVPTVLTIAGSDSSGGAGVQADLKTIESFGLFGQSAITSLTAQNTLGVNAVFDASPEFVEAQIDAVFDDMVPDAVKIGMISSSAIAEAVARALRRRAARHIVVDPVMVATSGADLMRDGAVRAVVGDLFPLAEVITPNLSEARALCGFDIVDAAGMERAARMLAGMTSGAVLVKGGHLDESADDCLVFDGRTCWLRGTRVDTGNTHGTGCTLSSAIACGLASGKSAIDSVRVAKAYVAGALSSGFSMGKGSGPLDHMWRLREALASL</sequence>
<evidence type="ECO:0000256" key="7">
    <source>
        <dbReference type="ARBA" id="ARBA00022777"/>
    </source>
</evidence>
<dbReference type="GO" id="GO:0005524">
    <property type="term" value="F:ATP binding"/>
    <property type="evidence" value="ECO:0007669"/>
    <property type="project" value="UniProtKB-KW"/>
</dbReference>
<protein>
    <submittedName>
        <fullName evidence="11">Phosphomethylpyrimidine kinase</fullName>
        <ecNumber evidence="11">2.7.4.7</ecNumber>
    </submittedName>
</protein>
<proteinExistence type="predicted"/>
<evidence type="ECO:0000313" key="12">
    <source>
        <dbReference type="Proteomes" id="UP000006001"/>
    </source>
</evidence>
<comment type="function">
    <text evidence="3">Catalyzes the phosphorylation of hydroxymethylpyrimidine phosphate (HMP-P) to HMP-PP, and of HMP to HMP-P.</text>
</comment>
<dbReference type="STRING" id="649764.HMPREF0762_00526"/>
<evidence type="ECO:0000256" key="1">
    <source>
        <dbReference type="ARBA" id="ARBA00000151"/>
    </source>
</evidence>
<dbReference type="Proteomes" id="UP000006001">
    <property type="component" value="Unassembled WGS sequence"/>
</dbReference>
<dbReference type="AlphaFoldDB" id="D0WF20"/>
<dbReference type="InterPro" id="IPR029056">
    <property type="entry name" value="Ribokinase-like"/>
</dbReference>
<evidence type="ECO:0000256" key="8">
    <source>
        <dbReference type="ARBA" id="ARBA00022840"/>
    </source>
</evidence>
<dbReference type="GO" id="GO:0009228">
    <property type="term" value="P:thiamine biosynthetic process"/>
    <property type="evidence" value="ECO:0007669"/>
    <property type="project" value="UniProtKB-KW"/>
</dbReference>
<dbReference type="FunFam" id="3.40.1190.20:FF:000003">
    <property type="entry name" value="Phosphomethylpyrimidine kinase ThiD"/>
    <property type="match status" value="1"/>
</dbReference>
<dbReference type="GO" id="GO:0009229">
    <property type="term" value="P:thiamine diphosphate biosynthetic process"/>
    <property type="evidence" value="ECO:0007669"/>
    <property type="project" value="UniProtKB-UniPathway"/>
</dbReference>
<dbReference type="CDD" id="cd01169">
    <property type="entry name" value="HMPP_kinase"/>
    <property type="match status" value="1"/>
</dbReference>
<comment type="caution">
    <text evidence="11">The sequence shown here is derived from an EMBL/GenBank/DDBJ whole genome shotgun (WGS) entry which is preliminary data.</text>
</comment>
<dbReference type="UniPathway" id="UPA00060">
    <property type="reaction ID" value="UER00138"/>
</dbReference>
<comment type="catalytic activity">
    <reaction evidence="2">
        <text>4-amino-2-methyl-5-(phosphooxymethyl)pyrimidine + ATP = 4-amino-2-methyl-5-(diphosphooxymethyl)pyrimidine + ADP</text>
        <dbReference type="Rhea" id="RHEA:19893"/>
        <dbReference type="ChEBI" id="CHEBI:30616"/>
        <dbReference type="ChEBI" id="CHEBI:57841"/>
        <dbReference type="ChEBI" id="CHEBI:58354"/>
        <dbReference type="ChEBI" id="CHEBI:456216"/>
        <dbReference type="EC" id="2.7.4.7"/>
    </reaction>
</comment>
<dbReference type="NCBIfam" id="TIGR00097">
    <property type="entry name" value="HMP-P_kinase"/>
    <property type="match status" value="1"/>
</dbReference>
<evidence type="ECO:0000256" key="2">
    <source>
        <dbReference type="ARBA" id="ARBA00000565"/>
    </source>
</evidence>
<keyword evidence="7 11" id="KW-0418">Kinase</keyword>
<comment type="catalytic activity">
    <reaction evidence="1">
        <text>4-amino-5-hydroxymethyl-2-methylpyrimidine + ATP = 4-amino-2-methyl-5-(phosphooxymethyl)pyrimidine + ADP + H(+)</text>
        <dbReference type="Rhea" id="RHEA:23096"/>
        <dbReference type="ChEBI" id="CHEBI:15378"/>
        <dbReference type="ChEBI" id="CHEBI:16892"/>
        <dbReference type="ChEBI" id="CHEBI:30616"/>
        <dbReference type="ChEBI" id="CHEBI:58354"/>
        <dbReference type="ChEBI" id="CHEBI:456216"/>
        <dbReference type="EC" id="2.7.1.49"/>
    </reaction>
</comment>
<dbReference type="GO" id="GO:0005829">
    <property type="term" value="C:cytosol"/>
    <property type="evidence" value="ECO:0007669"/>
    <property type="project" value="TreeGrafter"/>
</dbReference>
<dbReference type="GO" id="GO:0008972">
    <property type="term" value="F:phosphomethylpyrimidine kinase activity"/>
    <property type="evidence" value="ECO:0007669"/>
    <property type="project" value="UniProtKB-EC"/>
</dbReference>
<name>D0WF20_SLAES</name>
<feature type="domain" description="Pyridoxamine kinase/Phosphomethylpyrimidine kinase" evidence="10">
    <location>
        <begin position="15"/>
        <end position="258"/>
    </location>
</feature>
<keyword evidence="6" id="KW-0547">Nucleotide-binding</keyword>
<keyword evidence="12" id="KW-1185">Reference proteome</keyword>
<dbReference type="InterPro" id="IPR004399">
    <property type="entry name" value="HMP/HMP-P_kinase_dom"/>
</dbReference>
<evidence type="ECO:0000259" key="10">
    <source>
        <dbReference type="Pfam" id="PF08543"/>
    </source>
</evidence>
<dbReference type="OrthoDB" id="34166at2"/>
<keyword evidence="5 11" id="KW-0808">Transferase</keyword>
<accession>D0WF20</accession>
<evidence type="ECO:0000256" key="4">
    <source>
        <dbReference type="ARBA" id="ARBA00004769"/>
    </source>
</evidence>
<evidence type="ECO:0000313" key="11">
    <source>
        <dbReference type="EMBL" id="EEZ61890.1"/>
    </source>
</evidence>
<gene>
    <name evidence="11" type="primary">thiD</name>
    <name evidence="11" type="ORF">HMPREF0762_00526</name>
</gene>
<evidence type="ECO:0000256" key="5">
    <source>
        <dbReference type="ARBA" id="ARBA00022679"/>
    </source>
</evidence>
<keyword evidence="8" id="KW-0067">ATP-binding</keyword>
<dbReference type="HOGENOM" id="CLU_020520_0_1_11"/>
<reference evidence="11" key="1">
    <citation type="submission" date="2009-10" db="EMBL/GenBank/DDBJ databases">
        <authorList>
            <person name="Weinstock G."/>
            <person name="Sodergren E."/>
            <person name="Clifton S."/>
            <person name="Fulton L."/>
            <person name="Fulton B."/>
            <person name="Courtney L."/>
            <person name="Fronick C."/>
            <person name="Harrison M."/>
            <person name="Strong C."/>
            <person name="Farmer C."/>
            <person name="Delahaunty K."/>
            <person name="Markovic C."/>
            <person name="Hall O."/>
            <person name="Minx P."/>
            <person name="Tomlinson C."/>
            <person name="Mitreva M."/>
            <person name="Nelson J."/>
            <person name="Hou S."/>
            <person name="Wollam A."/>
            <person name="Pepin K.H."/>
            <person name="Johnson M."/>
            <person name="Bhonagiri V."/>
            <person name="Nash W.E."/>
            <person name="Warren W."/>
            <person name="Chinwalla A."/>
            <person name="Mardis E.R."/>
            <person name="Wilson R.K."/>
        </authorList>
    </citation>
    <scope>NUCLEOTIDE SEQUENCE [LARGE SCALE GENOMIC DNA]</scope>
    <source>
        <strain evidence="11">ATCC 700122</strain>
    </source>
</reference>
<evidence type="ECO:0000256" key="3">
    <source>
        <dbReference type="ARBA" id="ARBA00003848"/>
    </source>
</evidence>
<dbReference type="GeneID" id="85007146"/>
<dbReference type="PANTHER" id="PTHR20858:SF17">
    <property type="entry name" value="HYDROXYMETHYLPYRIMIDINE_PHOSPHOMETHYLPYRIMIDINE KINASE THI20-RELATED"/>
    <property type="match status" value="1"/>
</dbReference>
<evidence type="ECO:0000256" key="6">
    <source>
        <dbReference type="ARBA" id="ARBA00022741"/>
    </source>
</evidence>
<dbReference type="Gene3D" id="3.40.1190.20">
    <property type="match status" value="1"/>
</dbReference>
<dbReference type="GO" id="GO:0008902">
    <property type="term" value="F:hydroxymethylpyrimidine kinase activity"/>
    <property type="evidence" value="ECO:0007669"/>
    <property type="project" value="UniProtKB-EC"/>
</dbReference>
<dbReference type="eggNOG" id="COG0351">
    <property type="taxonomic scope" value="Bacteria"/>
</dbReference>
<dbReference type="EMBL" id="ACUX02000005">
    <property type="protein sequence ID" value="EEZ61890.1"/>
    <property type="molecule type" value="Genomic_DNA"/>
</dbReference>
<evidence type="ECO:0000256" key="9">
    <source>
        <dbReference type="ARBA" id="ARBA00022977"/>
    </source>
</evidence>
<dbReference type="InterPro" id="IPR013749">
    <property type="entry name" value="PM/HMP-P_kinase-1"/>
</dbReference>
<comment type="pathway">
    <text evidence="4">Cofactor biosynthesis; thiamine diphosphate biosynthesis; 4-amino-2-methyl-5-diphosphomethylpyrimidine from 5-amino-1-(5-phospho-D-ribosyl)imidazole: step 3/3.</text>
</comment>
<dbReference type="SUPFAM" id="SSF53613">
    <property type="entry name" value="Ribokinase-like"/>
    <property type="match status" value="1"/>
</dbReference>
<dbReference type="PANTHER" id="PTHR20858">
    <property type="entry name" value="PHOSPHOMETHYLPYRIMIDINE KINASE"/>
    <property type="match status" value="1"/>
</dbReference>